<proteinExistence type="predicted"/>
<keyword evidence="1" id="KW-0812">Transmembrane</keyword>
<organism evidence="2 3">
    <name type="scientific">Halobacteriovorax marinus</name>
    <dbReference type="NCBI Taxonomy" id="97084"/>
    <lineage>
        <taxon>Bacteria</taxon>
        <taxon>Pseudomonadati</taxon>
        <taxon>Bdellovibrionota</taxon>
        <taxon>Bacteriovoracia</taxon>
        <taxon>Bacteriovoracales</taxon>
        <taxon>Halobacteriovoraceae</taxon>
        <taxon>Halobacteriovorax</taxon>
    </lineage>
</organism>
<evidence type="ECO:0000256" key="1">
    <source>
        <dbReference type="SAM" id="Phobius"/>
    </source>
</evidence>
<evidence type="ECO:0000313" key="3">
    <source>
        <dbReference type="Proteomes" id="UP000196531"/>
    </source>
</evidence>
<keyword evidence="1" id="KW-0472">Membrane</keyword>
<keyword evidence="1" id="KW-1133">Transmembrane helix</keyword>
<evidence type="ECO:0000313" key="2">
    <source>
        <dbReference type="EMBL" id="OUR96530.1"/>
    </source>
</evidence>
<dbReference type="AlphaFoldDB" id="A0A1Y5FCG4"/>
<dbReference type="EMBL" id="MAAO01000006">
    <property type="protein sequence ID" value="OUR96530.1"/>
    <property type="molecule type" value="Genomic_DNA"/>
</dbReference>
<protein>
    <recommendedName>
        <fullName evidence="4">Flp family type IVb pilin</fullName>
    </recommendedName>
</protein>
<dbReference type="Proteomes" id="UP000196531">
    <property type="component" value="Unassembled WGS sequence"/>
</dbReference>
<accession>A0A1Y5FCG4</accession>
<evidence type="ECO:0008006" key="4">
    <source>
        <dbReference type="Google" id="ProtNLM"/>
    </source>
</evidence>
<sequence>MSKVTRNLKKQNGQGVMEYVIISSLVGIFCLVAMKQFGASVHKRVEKMRKEIVRTIPVN</sequence>
<gene>
    <name evidence="2" type="ORF">A9Q84_09275</name>
</gene>
<feature type="transmembrane region" description="Helical" evidence="1">
    <location>
        <begin position="16"/>
        <end position="34"/>
    </location>
</feature>
<comment type="caution">
    <text evidence="2">The sequence shown here is derived from an EMBL/GenBank/DDBJ whole genome shotgun (WGS) entry which is preliminary data.</text>
</comment>
<reference evidence="3" key="1">
    <citation type="journal article" date="2017" name="Proc. Natl. Acad. Sci. U.S.A.">
        <title>Simulation of Deepwater Horizon oil plume reveals substrate specialization within a complex community of hydrocarbon-degraders.</title>
        <authorList>
            <person name="Hu P."/>
            <person name="Dubinsky E.A."/>
            <person name="Probst A.J."/>
            <person name="Wang J."/>
            <person name="Sieber C.M.K."/>
            <person name="Tom L.M."/>
            <person name="Gardinali P."/>
            <person name="Banfield J.F."/>
            <person name="Atlas R.M."/>
            <person name="Andersen G.L."/>
        </authorList>
    </citation>
    <scope>NUCLEOTIDE SEQUENCE [LARGE SCALE GENOMIC DNA]</scope>
</reference>
<name>A0A1Y5FCG4_9BACT</name>